<evidence type="ECO:0000259" key="6">
    <source>
        <dbReference type="Pfam" id="PF17846"/>
    </source>
</evidence>
<gene>
    <name evidence="8" type="ORF">OSTQU699_LOCUS3227</name>
</gene>
<keyword evidence="3" id="KW-0269">Exonuclease</keyword>
<evidence type="ECO:0000256" key="2">
    <source>
        <dbReference type="ARBA" id="ARBA00022801"/>
    </source>
</evidence>
<keyword evidence="9" id="KW-1185">Reference proteome</keyword>
<evidence type="ECO:0000256" key="1">
    <source>
        <dbReference type="ARBA" id="ARBA00022722"/>
    </source>
</evidence>
<feature type="non-terminal residue" evidence="8">
    <location>
        <position position="1"/>
    </location>
</feature>
<dbReference type="Pfam" id="PF17846">
    <property type="entry name" value="XRN_M"/>
    <property type="match status" value="2"/>
</dbReference>
<dbReference type="PANTHER" id="PTHR12341:SF7">
    <property type="entry name" value="5'-3' EXORIBONUCLEASE 1"/>
    <property type="match status" value="1"/>
</dbReference>
<dbReference type="Gene3D" id="3.40.50.12390">
    <property type="match status" value="2"/>
</dbReference>
<dbReference type="GO" id="GO:0003723">
    <property type="term" value="F:RNA binding"/>
    <property type="evidence" value="ECO:0007669"/>
    <property type="project" value="TreeGrafter"/>
</dbReference>
<dbReference type="AlphaFoldDB" id="A0A8S1IUW5"/>
<dbReference type="PANTHER" id="PTHR12341">
    <property type="entry name" value="5'-&gt;3' EXORIBONUCLEASE"/>
    <property type="match status" value="1"/>
</dbReference>
<dbReference type="InterPro" id="IPR027073">
    <property type="entry name" value="5_3_exoribonuclease"/>
</dbReference>
<keyword evidence="1" id="KW-0540">Nuclease</keyword>
<dbReference type="InterPro" id="IPR047007">
    <property type="entry name" value="XRN1_D1_sf"/>
</dbReference>
<dbReference type="Pfam" id="PF18332">
    <property type="entry name" value="XRN1_D1"/>
    <property type="match status" value="1"/>
</dbReference>
<proteinExistence type="inferred from homology"/>
<comment type="caution">
    <text evidence="8">The sequence shown here is derived from an EMBL/GenBank/DDBJ whole genome shotgun (WGS) entry which is preliminary data.</text>
</comment>
<evidence type="ECO:0000313" key="8">
    <source>
        <dbReference type="EMBL" id="CAD7697866.1"/>
    </source>
</evidence>
<accession>A0A8S1IUW5</accession>
<dbReference type="InterPro" id="IPR040992">
    <property type="entry name" value="XRN1_D1"/>
</dbReference>
<dbReference type="Gene3D" id="1.25.40.1050">
    <property type="match status" value="1"/>
</dbReference>
<evidence type="ECO:0000259" key="5">
    <source>
        <dbReference type="Pfam" id="PF03159"/>
    </source>
</evidence>
<evidence type="ECO:0000256" key="4">
    <source>
        <dbReference type="ARBA" id="ARBA00038299"/>
    </source>
</evidence>
<name>A0A8S1IUW5_9CHLO</name>
<dbReference type="EMBL" id="CAJHUC010000723">
    <property type="protein sequence ID" value="CAD7697866.1"/>
    <property type="molecule type" value="Genomic_DNA"/>
</dbReference>
<evidence type="ECO:0000313" key="9">
    <source>
        <dbReference type="Proteomes" id="UP000708148"/>
    </source>
</evidence>
<feature type="domain" description="Xrn1 helical" evidence="6">
    <location>
        <begin position="255"/>
        <end position="330"/>
    </location>
</feature>
<feature type="domain" description="Xrn1 N-terminal" evidence="5">
    <location>
        <begin position="6"/>
        <end position="212"/>
    </location>
</feature>
<feature type="domain" description="5'-3' exoribonuclease 1 D1" evidence="7">
    <location>
        <begin position="669"/>
        <end position="738"/>
    </location>
</feature>
<dbReference type="GO" id="GO:0005634">
    <property type="term" value="C:nucleus"/>
    <property type="evidence" value="ECO:0007669"/>
    <property type="project" value="TreeGrafter"/>
</dbReference>
<protein>
    <submittedName>
        <fullName evidence="8">Uncharacterized protein</fullName>
    </submittedName>
</protein>
<comment type="similarity">
    <text evidence="4">Belongs to the 5'-3' exonuclease family.</text>
</comment>
<reference evidence="8" key="1">
    <citation type="submission" date="2020-12" db="EMBL/GenBank/DDBJ databases">
        <authorList>
            <person name="Iha C."/>
        </authorList>
    </citation>
    <scope>NUCLEOTIDE SEQUENCE</scope>
</reference>
<organism evidence="8 9">
    <name type="scientific">Ostreobium quekettii</name>
    <dbReference type="NCBI Taxonomy" id="121088"/>
    <lineage>
        <taxon>Eukaryota</taxon>
        <taxon>Viridiplantae</taxon>
        <taxon>Chlorophyta</taxon>
        <taxon>core chlorophytes</taxon>
        <taxon>Ulvophyceae</taxon>
        <taxon>TCBD clade</taxon>
        <taxon>Bryopsidales</taxon>
        <taxon>Ostreobineae</taxon>
        <taxon>Ostreobiaceae</taxon>
        <taxon>Ostreobium</taxon>
    </lineage>
</organism>
<dbReference type="Gene3D" id="2.170.260.40">
    <property type="match status" value="1"/>
</dbReference>
<dbReference type="GO" id="GO:0004534">
    <property type="term" value="F:5'-3' RNA exonuclease activity"/>
    <property type="evidence" value="ECO:0007669"/>
    <property type="project" value="TreeGrafter"/>
</dbReference>
<dbReference type="OrthoDB" id="372487at2759"/>
<sequence>MGRRSPRFDAWLAQRYPLIRQEVTSAGGVAAADNLCVDVTDVARLLNARPAVPPGHLGVVLGVLAYVDFLVGMVKPRRTLFLALDGVVPDALLHNERCKRFSNLSASGQERRLNFDMNSITTGTKFMHALDKHISFFMRWKMSEDPNWQVPVVVFSGSRVVGDAKMKILQHIREQKAVPAFGMLRHCVYCMAPEISLLALATHEPNFYILSERDLVDGRGTQSTAPRPSDFVILHLGILRDYWDLEYSTIQPDFQVDIERVIDDFVFLCLLFGNDALPGVPTLDVLEGGLQQLLTVYKHVLRSSKNYIIQGGQLQNKQLEGVLRAMSELDPERIQSRYAAWQFGVEQSRAAPGGQSRPLDPKVARRLADLPMENWYTCWKDSYYSEKLGIKRGNYEARTRVVQDYIEGLHWLWHYYTVSTKSWCWSYPHNYAPPLTDIVVLDGLQPRPLSFAMGQPLTNLEYLLCVLPKLSAQLLPECFQVLVTNDDSPVAALYPGEYAVDTEGAWCEDDHVVLLPHFDVDMLVDHFRMADLELLDVGGGEAIIEKDTPGEILILKFVEGMKDMAFCKSTLPSHFSDVVEPNSLAFLRCPSQHSSAGGFEHAGSLGCMPHLQAREGSPSLREPFKFNGRLEWTAGGGQETFVVRIDNEDSAINFQHPRPAAGSVFRLLKEQAVFVGWPFPQKAHVQAVSDEWQYVSPSNPMYQTDDKQHKHDASRVEMAYLQQRGIRTGPCDLLLHLQLDGSEQTEIHPAQMAMIQLQSGCWQSVLEFCAPQIDSGVVKTVVMEKVEVSGGMAQNCPQLENAQEDLLRRALNSRIGVKDSNLK</sequence>
<dbReference type="InterPro" id="IPR004859">
    <property type="entry name" value="Xrn1_N"/>
</dbReference>
<evidence type="ECO:0000259" key="7">
    <source>
        <dbReference type="Pfam" id="PF18332"/>
    </source>
</evidence>
<evidence type="ECO:0000256" key="3">
    <source>
        <dbReference type="ARBA" id="ARBA00022839"/>
    </source>
</evidence>
<feature type="domain" description="Xrn1 helical" evidence="6">
    <location>
        <begin position="375"/>
        <end position="534"/>
    </location>
</feature>
<keyword evidence="2" id="KW-0378">Hydrolase</keyword>
<dbReference type="InterPro" id="IPR041412">
    <property type="entry name" value="Xrn1_helical"/>
</dbReference>
<dbReference type="GO" id="GO:0000956">
    <property type="term" value="P:nuclear-transcribed mRNA catabolic process"/>
    <property type="evidence" value="ECO:0007669"/>
    <property type="project" value="TreeGrafter"/>
</dbReference>
<dbReference type="Proteomes" id="UP000708148">
    <property type="component" value="Unassembled WGS sequence"/>
</dbReference>
<dbReference type="Pfam" id="PF03159">
    <property type="entry name" value="XRN_N"/>
    <property type="match status" value="1"/>
</dbReference>